<evidence type="ECO:0000259" key="4">
    <source>
        <dbReference type="PROSITE" id="PS50977"/>
    </source>
</evidence>
<dbReference type="GO" id="GO:0000976">
    <property type="term" value="F:transcription cis-regulatory region binding"/>
    <property type="evidence" value="ECO:0007669"/>
    <property type="project" value="TreeGrafter"/>
</dbReference>
<sequence length="222" mass="24769">MNGEAAPELGPWERRRIRTSLEIECVALQLIADRGLDSVTVEQIANAVGISTRTFFRYFRNVPDVLGAVSARETERLCELVMLRPADEPLLDAFRTVYRDYAYSLVGMHDPGDPDVELKTSALALWGRIVQRDPEAGLSLGRVNDVLTRGFERVIRVRLGLPDDDQLTAGVLGAALGGAVWFTYVHWLQLDTTDPLQLYLDRAFDRLAELDDSAALTRPTRA</sequence>
<dbReference type="Gene3D" id="1.10.357.10">
    <property type="entry name" value="Tetracycline Repressor, domain 2"/>
    <property type="match status" value="1"/>
</dbReference>
<dbReference type="PROSITE" id="PS50977">
    <property type="entry name" value="HTH_TETR_2"/>
    <property type="match status" value="1"/>
</dbReference>
<evidence type="ECO:0000313" key="5">
    <source>
        <dbReference type="EMBL" id="CAB4833819.1"/>
    </source>
</evidence>
<organism evidence="6">
    <name type="scientific">freshwater metagenome</name>
    <dbReference type="NCBI Taxonomy" id="449393"/>
    <lineage>
        <taxon>unclassified sequences</taxon>
        <taxon>metagenomes</taxon>
        <taxon>ecological metagenomes</taxon>
    </lineage>
</organism>
<evidence type="ECO:0000256" key="3">
    <source>
        <dbReference type="ARBA" id="ARBA00023163"/>
    </source>
</evidence>
<evidence type="ECO:0000313" key="6">
    <source>
        <dbReference type="EMBL" id="CAB4992957.1"/>
    </source>
</evidence>
<dbReference type="InterPro" id="IPR009057">
    <property type="entry name" value="Homeodomain-like_sf"/>
</dbReference>
<dbReference type="InterPro" id="IPR050109">
    <property type="entry name" value="HTH-type_TetR-like_transc_reg"/>
</dbReference>
<dbReference type="Pfam" id="PF00440">
    <property type="entry name" value="TetR_N"/>
    <property type="match status" value="1"/>
</dbReference>
<gene>
    <name evidence="5" type="ORF">UFOPK3099_02425</name>
    <name evidence="6" type="ORF">UFOPK3931_01590</name>
</gene>
<feature type="domain" description="HTH tetR-type" evidence="4">
    <location>
        <begin position="17"/>
        <end position="77"/>
    </location>
</feature>
<dbReference type="Gene3D" id="1.10.10.60">
    <property type="entry name" value="Homeodomain-like"/>
    <property type="match status" value="1"/>
</dbReference>
<keyword evidence="1" id="KW-0805">Transcription regulation</keyword>
<dbReference type="PANTHER" id="PTHR30055">
    <property type="entry name" value="HTH-TYPE TRANSCRIPTIONAL REGULATOR RUTR"/>
    <property type="match status" value="1"/>
</dbReference>
<proteinExistence type="predicted"/>
<dbReference type="AlphaFoldDB" id="A0A6J7NIM4"/>
<name>A0A6J7NIM4_9ZZZZ</name>
<dbReference type="EMBL" id="CAFAAV010000238">
    <property type="protein sequence ID" value="CAB4833819.1"/>
    <property type="molecule type" value="Genomic_DNA"/>
</dbReference>
<dbReference type="PANTHER" id="PTHR30055:SF234">
    <property type="entry name" value="HTH-TYPE TRANSCRIPTIONAL REGULATOR BETI"/>
    <property type="match status" value="1"/>
</dbReference>
<dbReference type="InterPro" id="IPR001647">
    <property type="entry name" value="HTH_TetR"/>
</dbReference>
<evidence type="ECO:0000256" key="2">
    <source>
        <dbReference type="ARBA" id="ARBA00023125"/>
    </source>
</evidence>
<dbReference type="EMBL" id="CAFBOL010000039">
    <property type="protein sequence ID" value="CAB4992957.1"/>
    <property type="molecule type" value="Genomic_DNA"/>
</dbReference>
<dbReference type="GO" id="GO:0003700">
    <property type="term" value="F:DNA-binding transcription factor activity"/>
    <property type="evidence" value="ECO:0007669"/>
    <property type="project" value="TreeGrafter"/>
</dbReference>
<dbReference type="SUPFAM" id="SSF46689">
    <property type="entry name" value="Homeodomain-like"/>
    <property type="match status" value="1"/>
</dbReference>
<protein>
    <submittedName>
        <fullName evidence="6">Unannotated protein</fullName>
    </submittedName>
</protein>
<reference evidence="6" key="1">
    <citation type="submission" date="2020-05" db="EMBL/GenBank/DDBJ databases">
        <authorList>
            <person name="Chiriac C."/>
            <person name="Salcher M."/>
            <person name="Ghai R."/>
            <person name="Kavagutti S V."/>
        </authorList>
    </citation>
    <scope>NUCLEOTIDE SEQUENCE</scope>
</reference>
<keyword evidence="2" id="KW-0238">DNA-binding</keyword>
<accession>A0A6J7NIM4</accession>
<keyword evidence="3" id="KW-0804">Transcription</keyword>
<evidence type="ECO:0000256" key="1">
    <source>
        <dbReference type="ARBA" id="ARBA00023015"/>
    </source>
</evidence>